<sequence>MDESVGVGCGHQISDLSSQSQVKKIQLLVTSQISSEAFCIGGRGVLQHGGDPAPLEAGDEPGQRIPRQVPIPDQEPDEAARRAARQVRSLSLSLKSSYWEDTQMFVMTVIRYQCSVK</sequence>
<reference evidence="2 3" key="1">
    <citation type="journal article" date="2019" name="Sci. Rep.">
        <title>Orb-weaving spider Araneus ventricosus genome elucidates the spidroin gene catalogue.</title>
        <authorList>
            <person name="Kono N."/>
            <person name="Nakamura H."/>
            <person name="Ohtoshi R."/>
            <person name="Moran D.A.P."/>
            <person name="Shinohara A."/>
            <person name="Yoshida Y."/>
            <person name="Fujiwara M."/>
            <person name="Mori M."/>
            <person name="Tomita M."/>
            <person name="Arakawa K."/>
        </authorList>
    </citation>
    <scope>NUCLEOTIDE SEQUENCE [LARGE SCALE GENOMIC DNA]</scope>
</reference>
<comment type="caution">
    <text evidence="2">The sequence shown here is derived from an EMBL/GenBank/DDBJ whole genome shotgun (WGS) entry which is preliminary data.</text>
</comment>
<dbReference type="AlphaFoldDB" id="A0A4Y2PFW6"/>
<evidence type="ECO:0000256" key="1">
    <source>
        <dbReference type="SAM" id="MobiDB-lite"/>
    </source>
</evidence>
<proteinExistence type="predicted"/>
<dbReference type="EMBL" id="BGPR01011218">
    <property type="protein sequence ID" value="GBN50234.1"/>
    <property type="molecule type" value="Genomic_DNA"/>
</dbReference>
<dbReference type="Proteomes" id="UP000499080">
    <property type="component" value="Unassembled WGS sequence"/>
</dbReference>
<name>A0A4Y2PFW6_ARAVE</name>
<keyword evidence="3" id="KW-1185">Reference proteome</keyword>
<evidence type="ECO:0000313" key="3">
    <source>
        <dbReference type="Proteomes" id="UP000499080"/>
    </source>
</evidence>
<organism evidence="2 3">
    <name type="scientific">Araneus ventricosus</name>
    <name type="common">Orbweaver spider</name>
    <name type="synonym">Epeira ventricosa</name>
    <dbReference type="NCBI Taxonomy" id="182803"/>
    <lineage>
        <taxon>Eukaryota</taxon>
        <taxon>Metazoa</taxon>
        <taxon>Ecdysozoa</taxon>
        <taxon>Arthropoda</taxon>
        <taxon>Chelicerata</taxon>
        <taxon>Arachnida</taxon>
        <taxon>Araneae</taxon>
        <taxon>Araneomorphae</taxon>
        <taxon>Entelegynae</taxon>
        <taxon>Araneoidea</taxon>
        <taxon>Araneidae</taxon>
        <taxon>Araneus</taxon>
    </lineage>
</organism>
<feature type="region of interest" description="Disordered" evidence="1">
    <location>
        <begin position="49"/>
        <end position="84"/>
    </location>
</feature>
<evidence type="ECO:0000313" key="2">
    <source>
        <dbReference type="EMBL" id="GBN50234.1"/>
    </source>
</evidence>
<gene>
    <name evidence="2" type="ORF">AVEN_40171_1</name>
</gene>
<protein>
    <submittedName>
        <fullName evidence="2">Uncharacterized protein</fullName>
    </submittedName>
</protein>
<accession>A0A4Y2PFW6</accession>